<keyword evidence="9" id="KW-1185">Reference proteome</keyword>
<sequence>MTGVLTATPPAPTTAPARAEPQAAVGQPHTAFEDVFGMATGAIVVSLGLCLLRSGHAVTGGTAGIALLLSYATHLAFGGVYFVVNLPFLVLAYFKKGRSFTARTLIAVAAVSALTALQPYAISTSHLNPVYAVLLGNLLAGIGMLILFRHDSSVGGLNTVALIVQERFGVQAGWVQMTSDLCIILLALTVVPAHIVALSVAGAVLLNLVLAINHRPGRYLAI</sequence>
<evidence type="ECO:0000256" key="4">
    <source>
        <dbReference type="ARBA" id="ARBA00022989"/>
    </source>
</evidence>
<evidence type="ECO:0000313" key="8">
    <source>
        <dbReference type="EMBL" id="NYJ73095.1"/>
    </source>
</evidence>
<feature type="transmembrane region" description="Helical" evidence="7">
    <location>
        <begin position="35"/>
        <end position="52"/>
    </location>
</feature>
<dbReference type="InterPro" id="IPR051461">
    <property type="entry name" value="UPF0750_membrane"/>
</dbReference>
<dbReference type="AlphaFoldDB" id="A0A853DFS2"/>
<feature type="compositionally biased region" description="Low complexity" evidence="6">
    <location>
        <begin position="14"/>
        <end position="23"/>
    </location>
</feature>
<dbReference type="InterPro" id="IPR003740">
    <property type="entry name" value="YitT"/>
</dbReference>
<protein>
    <submittedName>
        <fullName evidence="8">Uncharacterized membrane-anchored protein YitT (DUF2179 family)</fullName>
    </submittedName>
</protein>
<dbReference type="PANTHER" id="PTHR33545">
    <property type="entry name" value="UPF0750 MEMBRANE PROTEIN YITT-RELATED"/>
    <property type="match status" value="1"/>
</dbReference>
<name>A0A853DFS2_9MICO</name>
<dbReference type="Proteomes" id="UP000571817">
    <property type="component" value="Unassembled WGS sequence"/>
</dbReference>
<evidence type="ECO:0000256" key="5">
    <source>
        <dbReference type="ARBA" id="ARBA00023136"/>
    </source>
</evidence>
<gene>
    <name evidence="8" type="ORF">HNR15_000058</name>
</gene>
<feature type="transmembrane region" description="Helical" evidence="7">
    <location>
        <begin position="100"/>
        <end position="117"/>
    </location>
</feature>
<dbReference type="RefSeq" id="WP_343048343.1">
    <property type="nucleotide sequence ID" value="NZ_JACCFW010000001.1"/>
</dbReference>
<evidence type="ECO:0000256" key="2">
    <source>
        <dbReference type="ARBA" id="ARBA00022475"/>
    </source>
</evidence>
<keyword evidence="5 7" id="KW-0472">Membrane</keyword>
<keyword evidence="2" id="KW-1003">Cell membrane</keyword>
<comment type="caution">
    <text evidence="8">The sequence shown here is derived from an EMBL/GenBank/DDBJ whole genome shotgun (WGS) entry which is preliminary data.</text>
</comment>
<dbReference type="Pfam" id="PF02588">
    <property type="entry name" value="YitT_membrane"/>
    <property type="match status" value="1"/>
</dbReference>
<evidence type="ECO:0000313" key="9">
    <source>
        <dbReference type="Proteomes" id="UP000571817"/>
    </source>
</evidence>
<evidence type="ECO:0000256" key="3">
    <source>
        <dbReference type="ARBA" id="ARBA00022692"/>
    </source>
</evidence>
<evidence type="ECO:0000256" key="6">
    <source>
        <dbReference type="SAM" id="MobiDB-lite"/>
    </source>
</evidence>
<organism evidence="8 9">
    <name type="scientific">Allobranchiibius huperziae</name>
    <dbReference type="NCBI Taxonomy" id="1874116"/>
    <lineage>
        <taxon>Bacteria</taxon>
        <taxon>Bacillati</taxon>
        <taxon>Actinomycetota</taxon>
        <taxon>Actinomycetes</taxon>
        <taxon>Micrococcales</taxon>
        <taxon>Dermacoccaceae</taxon>
        <taxon>Allobranchiibius</taxon>
    </lineage>
</organism>
<feature type="transmembrane region" description="Helical" evidence="7">
    <location>
        <begin position="64"/>
        <end position="94"/>
    </location>
</feature>
<proteinExistence type="predicted"/>
<reference evidence="8 9" key="1">
    <citation type="submission" date="2020-07" db="EMBL/GenBank/DDBJ databases">
        <title>Sequencing the genomes of 1000 actinobacteria strains.</title>
        <authorList>
            <person name="Klenk H.-P."/>
        </authorList>
    </citation>
    <scope>NUCLEOTIDE SEQUENCE [LARGE SCALE GENOMIC DNA]</scope>
    <source>
        <strain evidence="8 9">DSM 29531</strain>
    </source>
</reference>
<evidence type="ECO:0000256" key="7">
    <source>
        <dbReference type="SAM" id="Phobius"/>
    </source>
</evidence>
<feature type="transmembrane region" description="Helical" evidence="7">
    <location>
        <begin position="129"/>
        <end position="148"/>
    </location>
</feature>
<comment type="subcellular location">
    <subcellularLocation>
        <location evidence="1">Cell membrane</location>
        <topology evidence="1">Multi-pass membrane protein</topology>
    </subcellularLocation>
</comment>
<feature type="region of interest" description="Disordered" evidence="6">
    <location>
        <begin position="1"/>
        <end position="23"/>
    </location>
</feature>
<feature type="transmembrane region" description="Helical" evidence="7">
    <location>
        <begin position="183"/>
        <end position="210"/>
    </location>
</feature>
<accession>A0A853DFS2</accession>
<keyword evidence="3 7" id="KW-0812">Transmembrane</keyword>
<dbReference type="GO" id="GO:0005886">
    <property type="term" value="C:plasma membrane"/>
    <property type="evidence" value="ECO:0007669"/>
    <property type="project" value="UniProtKB-SubCell"/>
</dbReference>
<evidence type="ECO:0000256" key="1">
    <source>
        <dbReference type="ARBA" id="ARBA00004651"/>
    </source>
</evidence>
<keyword evidence="4 7" id="KW-1133">Transmembrane helix</keyword>
<dbReference type="EMBL" id="JACCFW010000001">
    <property type="protein sequence ID" value="NYJ73095.1"/>
    <property type="molecule type" value="Genomic_DNA"/>
</dbReference>
<dbReference type="PANTHER" id="PTHR33545:SF5">
    <property type="entry name" value="UPF0750 MEMBRANE PROTEIN YITT"/>
    <property type="match status" value="1"/>
</dbReference>